<comment type="cofactor">
    <cofactor evidence="3">
        <name>Fe(2+)</name>
        <dbReference type="ChEBI" id="CHEBI:29033"/>
    </cofactor>
</comment>
<comment type="cofactor">
    <cofactor evidence="2">
        <name>Mn(2+)</name>
        <dbReference type="ChEBI" id="CHEBI:29035"/>
    </cofactor>
</comment>
<evidence type="ECO:0000256" key="2">
    <source>
        <dbReference type="ARBA" id="ARBA00001936"/>
    </source>
</evidence>
<accession>A0A212L2I3</accession>
<comment type="pathway">
    <text evidence="5">Carbohydrate metabolism; pentose and glucuronate interconversion.</text>
</comment>
<keyword evidence="10" id="KW-0456">Lyase</keyword>
<dbReference type="GO" id="GO:0008198">
    <property type="term" value="F:ferrous iron binding"/>
    <property type="evidence" value="ECO:0007669"/>
    <property type="project" value="TreeGrafter"/>
</dbReference>
<evidence type="ECO:0000256" key="5">
    <source>
        <dbReference type="ARBA" id="ARBA00004892"/>
    </source>
</evidence>
<evidence type="ECO:0000256" key="9">
    <source>
        <dbReference type="ARBA" id="ARBA00023211"/>
    </source>
</evidence>
<protein>
    <recommendedName>
        <fullName evidence="7">mannonate dehydratase</fullName>
        <ecNumber evidence="7">4.2.1.8</ecNumber>
    </recommendedName>
</protein>
<evidence type="ECO:0000256" key="10">
    <source>
        <dbReference type="ARBA" id="ARBA00023239"/>
    </source>
</evidence>
<comment type="function">
    <text evidence="4">Catalyzes the dehydration of D-mannonate.</text>
</comment>
<proteinExistence type="inferred from homology"/>
<comment type="similarity">
    <text evidence="6">Belongs to the mannonate dehydratase family.</text>
</comment>
<evidence type="ECO:0000256" key="8">
    <source>
        <dbReference type="ARBA" id="ARBA00023004"/>
    </source>
</evidence>
<evidence type="ECO:0000313" key="11">
    <source>
        <dbReference type="EMBL" id="SCM71738.1"/>
    </source>
</evidence>
<dbReference type="PANTHER" id="PTHR30387">
    <property type="entry name" value="MANNONATE DEHYDRATASE"/>
    <property type="match status" value="1"/>
</dbReference>
<reference evidence="11" key="1">
    <citation type="submission" date="2016-08" db="EMBL/GenBank/DDBJ databases">
        <authorList>
            <person name="Seilhamer J.J."/>
        </authorList>
    </citation>
    <scope>NUCLEOTIDE SEQUENCE</scope>
    <source>
        <strain evidence="11">86</strain>
    </source>
</reference>
<evidence type="ECO:0000256" key="6">
    <source>
        <dbReference type="ARBA" id="ARBA00007389"/>
    </source>
</evidence>
<evidence type="ECO:0000256" key="7">
    <source>
        <dbReference type="ARBA" id="ARBA00012927"/>
    </source>
</evidence>
<dbReference type="GO" id="GO:0008927">
    <property type="term" value="F:mannonate dehydratase activity"/>
    <property type="evidence" value="ECO:0007669"/>
    <property type="project" value="UniProtKB-EC"/>
</dbReference>
<keyword evidence="8" id="KW-0408">Iron</keyword>
<dbReference type="PANTHER" id="PTHR30387:SF2">
    <property type="entry name" value="MANNONATE DEHYDRATASE"/>
    <property type="match status" value="1"/>
</dbReference>
<dbReference type="RefSeq" id="WP_288199120.1">
    <property type="nucleotide sequence ID" value="NZ_LT608334.1"/>
</dbReference>
<dbReference type="InterPro" id="IPR036237">
    <property type="entry name" value="Xyl_isomerase-like_sf"/>
</dbReference>
<dbReference type="PIRSF" id="PIRSF016049">
    <property type="entry name" value="Man_dehyd"/>
    <property type="match status" value="1"/>
</dbReference>
<name>A0A212L2I3_9HYPH</name>
<keyword evidence="9" id="KW-0464">Manganese</keyword>
<dbReference type="Pfam" id="PF03786">
    <property type="entry name" value="UxuA"/>
    <property type="match status" value="2"/>
</dbReference>
<dbReference type="Gene3D" id="3.20.20.150">
    <property type="entry name" value="Divalent-metal-dependent TIM barrel enzymes"/>
    <property type="match status" value="1"/>
</dbReference>
<evidence type="ECO:0000256" key="1">
    <source>
        <dbReference type="ARBA" id="ARBA00001794"/>
    </source>
</evidence>
<dbReference type="EMBL" id="FMJD01000002">
    <property type="protein sequence ID" value="SCM71738.1"/>
    <property type="molecule type" value="Genomic_DNA"/>
</dbReference>
<dbReference type="SUPFAM" id="SSF51658">
    <property type="entry name" value="Xylose isomerase-like"/>
    <property type="match status" value="1"/>
</dbReference>
<gene>
    <name evidence="11" type="ORF">KL86PLE_100323</name>
</gene>
<dbReference type="AlphaFoldDB" id="A0A212L2I3"/>
<dbReference type="UniPathway" id="UPA00246"/>
<comment type="catalytic activity">
    <reaction evidence="1">
        <text>D-mannonate = 2-dehydro-3-deoxy-D-gluconate + H2O</text>
        <dbReference type="Rhea" id="RHEA:20097"/>
        <dbReference type="ChEBI" id="CHEBI:15377"/>
        <dbReference type="ChEBI" id="CHEBI:17767"/>
        <dbReference type="ChEBI" id="CHEBI:57990"/>
        <dbReference type="EC" id="4.2.1.8"/>
    </reaction>
</comment>
<evidence type="ECO:0000256" key="4">
    <source>
        <dbReference type="ARBA" id="ARBA00002713"/>
    </source>
</evidence>
<evidence type="ECO:0000256" key="3">
    <source>
        <dbReference type="ARBA" id="ARBA00001954"/>
    </source>
</evidence>
<organism evidence="11">
    <name type="scientific">uncultured Pleomorphomonas sp</name>
    <dbReference type="NCBI Taxonomy" id="442121"/>
    <lineage>
        <taxon>Bacteria</taxon>
        <taxon>Pseudomonadati</taxon>
        <taxon>Pseudomonadota</taxon>
        <taxon>Alphaproteobacteria</taxon>
        <taxon>Hyphomicrobiales</taxon>
        <taxon>Pleomorphomonadaceae</taxon>
        <taxon>Pleomorphomonas</taxon>
        <taxon>environmental samples</taxon>
    </lineage>
</organism>
<dbReference type="GO" id="GO:0030145">
    <property type="term" value="F:manganese ion binding"/>
    <property type="evidence" value="ECO:0007669"/>
    <property type="project" value="TreeGrafter"/>
</dbReference>
<dbReference type="InterPro" id="IPR004628">
    <property type="entry name" value="Man_deHydtase"/>
</dbReference>
<dbReference type="GO" id="GO:0042840">
    <property type="term" value="P:D-glucuronate catabolic process"/>
    <property type="evidence" value="ECO:0007669"/>
    <property type="project" value="TreeGrafter"/>
</dbReference>
<sequence length="323" mass="35702">MKPSLSLEPVVGPNWHYAAELGITDIVAIRDQTDEVPIWDLPVLEHVKKTYEDFGFRVAVLEGWVPFDSFRLRKPDADLDLKRMIAVIENMGKLGIGVLCYSWMAVNNWTRTSTATPTRGGALTSSYDHAVSERDPRSRQGIVVSEDLLWETLEQFLKAIVPVAEKAGVKLAIHPDDPPLSPLFGVGRIMRSVEAFDTALKLVDSPANGITFCQGNFAAMNADVPAAIRHLGRDGRIHFAHFRDIVGDAYQMTETFHDAGKTDMLAAMRAYRDIGFSGVMRTDHAPVMWGEDNGRPGYKSLGHIYAIGYMRGLMEAVAADAGR</sequence>
<dbReference type="EC" id="4.2.1.8" evidence="7"/>